<evidence type="ECO:0000256" key="2">
    <source>
        <dbReference type="SAM" id="Phobius"/>
    </source>
</evidence>
<dbReference type="Proteomes" id="UP001144280">
    <property type="component" value="Unassembled WGS sequence"/>
</dbReference>
<accession>A0ABQ5R2H9</accession>
<feature type="compositionally biased region" description="Pro residues" evidence="1">
    <location>
        <begin position="833"/>
        <end position="846"/>
    </location>
</feature>
<feature type="transmembrane region" description="Helical" evidence="2">
    <location>
        <begin position="62"/>
        <end position="83"/>
    </location>
</feature>
<evidence type="ECO:0000256" key="1">
    <source>
        <dbReference type="SAM" id="MobiDB-lite"/>
    </source>
</evidence>
<keyword evidence="4" id="KW-1185">Reference proteome</keyword>
<keyword evidence="2" id="KW-0812">Transmembrane</keyword>
<dbReference type="PANTHER" id="PTHR48125">
    <property type="entry name" value="LP07818P1"/>
    <property type="match status" value="1"/>
</dbReference>
<dbReference type="Gene3D" id="3.10.350.10">
    <property type="entry name" value="LysM domain"/>
    <property type="match status" value="1"/>
</dbReference>
<keyword evidence="2" id="KW-1133">Transmembrane helix</keyword>
<name>A0ABQ5R2H9_9ACTN</name>
<dbReference type="InterPro" id="IPR036779">
    <property type="entry name" value="LysM_dom_sf"/>
</dbReference>
<dbReference type="InterPro" id="IPR036388">
    <property type="entry name" value="WH-like_DNA-bd_sf"/>
</dbReference>
<evidence type="ECO:0000313" key="4">
    <source>
        <dbReference type="Proteomes" id="UP001144280"/>
    </source>
</evidence>
<gene>
    <name evidence="3" type="ORF">Pa4123_50720</name>
</gene>
<keyword evidence="2" id="KW-0472">Membrane</keyword>
<dbReference type="EMBL" id="BSDI01000028">
    <property type="protein sequence ID" value="GLH99795.1"/>
    <property type="molecule type" value="Genomic_DNA"/>
</dbReference>
<feature type="compositionally biased region" description="Low complexity" evidence="1">
    <location>
        <begin position="344"/>
        <end position="381"/>
    </location>
</feature>
<comment type="caution">
    <text evidence="3">The sequence shown here is derived from an EMBL/GenBank/DDBJ whole genome shotgun (WGS) entry which is preliminary data.</text>
</comment>
<protein>
    <submittedName>
        <fullName evidence="3">Membrane protein</fullName>
    </submittedName>
</protein>
<feature type="region of interest" description="Disordered" evidence="1">
    <location>
        <begin position="757"/>
        <end position="783"/>
    </location>
</feature>
<dbReference type="RefSeq" id="WP_281899707.1">
    <property type="nucleotide sequence ID" value="NZ_BSDI01000028.1"/>
</dbReference>
<sequence>MVPRHTTRAGRRVGRVLVGLAALAALAALLVAVPMVLAVAWRFLGPPFPTPQELTSPDDGTLFVRVLCLVGWLAWATFLWAVLAEILAAWRGWRLPGPTWQRHIAAGLIAAIAAMLTSPAIASATATPVRAAPAAVAPAVATVSADTVTTTTTATTVEPVTASRYIEHHVRPGEQMPALAERYLGDKYQWHAIAAATYGLAQPDGRVLNPGDTRVYPGWTVRIPTTTIARTAGLTPVAQSTTVDAPVTALVYEVAEDDWMWFIAERFLGDPERYTEIRDLNPKYEKRDGRFPDLILANDRLVLPNEARDRGPRTHATGTIVSPAPPSTGAVPGGPPSAGGAGPGAPSTAPTAPSPSASRRPTATTSPSATASPTRGAASTGQAVPERTPAPQAATPDGHQPGEDDSMLDNALLIGVPLFGAGLLAALLLTVLRRNRRRQEQHRPVGRRLPTPVEPKAETQLRVVAQPVAVERLDHALRVLAAGLADRPTERMPDIVGAWLHGDTVNLLLTQPCSDPPAPWGGNQLNWTLPGDIDLPDSDGQLAPLPTLAAVGSRPGMHLLLDLERLGVLAVTGDQDRADDLLRYLAAELACNAWSDHVEITVAGFDAAETGELIALGGDRIEAAPNIGVAIERIRRRASQVVQSLDHLDAGDPLAGRIADIAADAWMPQVLLAKAPGPDEIAALEALDSDLSAAGRCAVAVVVTTARNVGRWPISVDANGRLTIPFLGMTGDDASLTTAGLPRTELCNLADLLDTARRHTPQPDPAHGANADEGTGWPRVPAAPEVEPWAAGTDAAGGLLHEPVGEASSTTEARRPDAYGLTDDERPAGVPQEPEPAANPIPPPPHAGAETSRTVDEAARVPTVLPLDGSQGPARKTVTAPARRRHSDPTLDADLGAWIDADPTRPRIAILGPATVEASGHQPSERLRFYAEIIIYLAARGARGATADQFDEALWPGQQPQATSRRVAVARARRWLGVTTDGEPWLPDATTDRRYHLRDGYLLDWHLFRRLRSCGEARGPAGAGDLRQALALVRGAPLAGADIAYSPVARNPYPWLPKSEITPYHLAAAVVDTAHRFAELCLDAGDLPDARWAVDQAWLADPDRSSDITWRDLLRVAAAEGNTAELEQILGELIRVREAEVPEDLDKETYRLLCDLMPDRMRAGVR</sequence>
<dbReference type="PANTHER" id="PTHR48125:SF10">
    <property type="entry name" value="OS12G0136300 PROTEIN"/>
    <property type="match status" value="1"/>
</dbReference>
<reference evidence="3" key="1">
    <citation type="submission" date="2022-12" db="EMBL/GenBank/DDBJ databases">
        <title>New Phytohabitans aurantiacus sp. RD004123 nov., an actinomycete isolated from soil.</title>
        <authorList>
            <person name="Triningsih D.W."/>
            <person name="Harunari E."/>
            <person name="Igarashi Y."/>
        </authorList>
    </citation>
    <scope>NUCLEOTIDE SEQUENCE</scope>
    <source>
        <strain evidence="3">RD004123</strain>
    </source>
</reference>
<feature type="region of interest" description="Disordered" evidence="1">
    <location>
        <begin position="795"/>
        <end position="889"/>
    </location>
</feature>
<evidence type="ECO:0000313" key="3">
    <source>
        <dbReference type="EMBL" id="GLH99795.1"/>
    </source>
</evidence>
<feature type="region of interest" description="Disordered" evidence="1">
    <location>
        <begin position="305"/>
        <end position="406"/>
    </location>
</feature>
<feature type="transmembrane region" description="Helical" evidence="2">
    <location>
        <begin position="104"/>
        <end position="122"/>
    </location>
</feature>
<organism evidence="3 4">
    <name type="scientific">Phytohabitans aurantiacus</name>
    <dbReference type="NCBI Taxonomy" id="3016789"/>
    <lineage>
        <taxon>Bacteria</taxon>
        <taxon>Bacillati</taxon>
        <taxon>Actinomycetota</taxon>
        <taxon>Actinomycetes</taxon>
        <taxon>Micromonosporales</taxon>
        <taxon>Micromonosporaceae</taxon>
    </lineage>
</organism>
<dbReference type="Gene3D" id="1.10.10.10">
    <property type="entry name" value="Winged helix-like DNA-binding domain superfamily/Winged helix DNA-binding domain"/>
    <property type="match status" value="1"/>
</dbReference>
<feature type="compositionally biased region" description="Basic and acidic residues" evidence="1">
    <location>
        <begin position="812"/>
        <end position="827"/>
    </location>
</feature>
<proteinExistence type="predicted"/>